<name>A0ABY5H1H8_9PSED</name>
<dbReference type="Proteomes" id="UP001059672">
    <property type="component" value="Chromosome"/>
</dbReference>
<protein>
    <recommendedName>
        <fullName evidence="2">histidine kinase</fullName>
        <ecNumber evidence="2">2.7.13.3</ecNumber>
    </recommendedName>
</protein>
<evidence type="ECO:0000256" key="1">
    <source>
        <dbReference type="ARBA" id="ARBA00000085"/>
    </source>
</evidence>
<feature type="domain" description="PAS" evidence="9">
    <location>
        <begin position="174"/>
        <end position="245"/>
    </location>
</feature>
<dbReference type="InterPro" id="IPR035965">
    <property type="entry name" value="PAS-like_dom_sf"/>
</dbReference>
<dbReference type="SUPFAM" id="SSF47384">
    <property type="entry name" value="Homodimeric domain of signal transducing histidine kinase"/>
    <property type="match status" value="1"/>
</dbReference>
<evidence type="ECO:0000259" key="9">
    <source>
        <dbReference type="PROSITE" id="PS50112"/>
    </source>
</evidence>
<dbReference type="SMART" id="SM00448">
    <property type="entry name" value="REC"/>
    <property type="match status" value="1"/>
</dbReference>
<dbReference type="InterPro" id="IPR029016">
    <property type="entry name" value="GAF-like_dom_sf"/>
</dbReference>
<dbReference type="Gene3D" id="3.30.565.10">
    <property type="entry name" value="Histidine kinase-like ATPase, C-terminal domain"/>
    <property type="match status" value="1"/>
</dbReference>
<dbReference type="SUPFAM" id="SSF55785">
    <property type="entry name" value="PYP-like sensor domain (PAS domain)"/>
    <property type="match status" value="3"/>
</dbReference>
<dbReference type="PANTHER" id="PTHR43047:SF72">
    <property type="entry name" value="OSMOSENSING HISTIDINE PROTEIN KINASE SLN1"/>
    <property type="match status" value="1"/>
</dbReference>
<feature type="domain" description="Histidine kinase" evidence="7">
    <location>
        <begin position="575"/>
        <end position="793"/>
    </location>
</feature>
<evidence type="ECO:0000259" key="8">
    <source>
        <dbReference type="PROSITE" id="PS50110"/>
    </source>
</evidence>
<evidence type="ECO:0000259" key="7">
    <source>
        <dbReference type="PROSITE" id="PS50109"/>
    </source>
</evidence>
<dbReference type="NCBIfam" id="TIGR00229">
    <property type="entry name" value="sensory_box"/>
    <property type="match status" value="3"/>
</dbReference>
<dbReference type="InterPro" id="IPR003594">
    <property type="entry name" value="HATPase_dom"/>
</dbReference>
<evidence type="ECO:0000259" key="10">
    <source>
        <dbReference type="PROSITE" id="PS50113"/>
    </source>
</evidence>
<dbReference type="Pfam" id="PF02518">
    <property type="entry name" value="HATPase_c"/>
    <property type="match status" value="1"/>
</dbReference>
<dbReference type="Pfam" id="PF00072">
    <property type="entry name" value="Response_reg"/>
    <property type="match status" value="1"/>
</dbReference>
<keyword evidence="4" id="KW-0808">Transferase</keyword>
<dbReference type="InterPro" id="IPR000014">
    <property type="entry name" value="PAS"/>
</dbReference>
<dbReference type="InterPro" id="IPR036097">
    <property type="entry name" value="HisK_dim/P_sf"/>
</dbReference>
<dbReference type="CDD" id="cd00082">
    <property type="entry name" value="HisKA"/>
    <property type="match status" value="1"/>
</dbReference>
<dbReference type="InterPro" id="IPR013655">
    <property type="entry name" value="PAS_fold_3"/>
</dbReference>
<dbReference type="PANTHER" id="PTHR43047">
    <property type="entry name" value="TWO-COMPONENT HISTIDINE PROTEIN KINASE"/>
    <property type="match status" value="1"/>
</dbReference>
<dbReference type="PROSITE" id="PS50112">
    <property type="entry name" value="PAS"/>
    <property type="match status" value="2"/>
</dbReference>
<dbReference type="Gene3D" id="3.40.50.2300">
    <property type="match status" value="1"/>
</dbReference>
<dbReference type="Gene3D" id="3.30.450.20">
    <property type="entry name" value="PAS domain"/>
    <property type="match status" value="3"/>
</dbReference>
<dbReference type="InterPro" id="IPR005467">
    <property type="entry name" value="His_kinase_dom"/>
</dbReference>
<dbReference type="InterPro" id="IPR036890">
    <property type="entry name" value="HATPase_C_sf"/>
</dbReference>
<evidence type="ECO:0000313" key="11">
    <source>
        <dbReference type="EMBL" id="UTW06120.1"/>
    </source>
</evidence>
<dbReference type="InterPro" id="IPR003661">
    <property type="entry name" value="HisK_dim/P_dom"/>
</dbReference>
<keyword evidence="12" id="KW-1185">Reference proteome</keyword>
<feature type="domain" description="PAC" evidence="10">
    <location>
        <begin position="388"/>
        <end position="439"/>
    </location>
</feature>
<dbReference type="PROSITE" id="PS50109">
    <property type="entry name" value="HIS_KIN"/>
    <property type="match status" value="1"/>
</dbReference>
<dbReference type="Gene3D" id="1.10.287.130">
    <property type="match status" value="1"/>
</dbReference>
<keyword evidence="5" id="KW-0418">Kinase</keyword>
<feature type="domain" description="Response regulatory" evidence="8">
    <location>
        <begin position="824"/>
        <end position="933"/>
    </location>
</feature>
<dbReference type="SUPFAM" id="SSF52172">
    <property type="entry name" value="CheY-like"/>
    <property type="match status" value="1"/>
</dbReference>
<feature type="domain" description="PAS" evidence="9">
    <location>
        <begin position="309"/>
        <end position="386"/>
    </location>
</feature>
<proteinExistence type="predicted"/>
<dbReference type="InterPro" id="IPR000700">
    <property type="entry name" value="PAS-assoc_C"/>
</dbReference>
<dbReference type="CDD" id="cd00130">
    <property type="entry name" value="PAS"/>
    <property type="match status" value="3"/>
</dbReference>
<dbReference type="Pfam" id="PF08448">
    <property type="entry name" value="PAS_4"/>
    <property type="match status" value="1"/>
</dbReference>
<evidence type="ECO:0000256" key="4">
    <source>
        <dbReference type="ARBA" id="ARBA00022679"/>
    </source>
</evidence>
<dbReference type="RefSeq" id="WP_255836699.1">
    <property type="nucleotide sequence ID" value="NZ_CP073346.1"/>
</dbReference>
<dbReference type="CDD" id="cd00156">
    <property type="entry name" value="REC"/>
    <property type="match status" value="1"/>
</dbReference>
<dbReference type="EC" id="2.7.13.3" evidence="2"/>
<feature type="domain" description="PAC" evidence="10">
    <location>
        <begin position="263"/>
        <end position="315"/>
    </location>
</feature>
<reference evidence="11" key="1">
    <citation type="submission" date="2021-04" db="EMBL/GenBank/DDBJ databases">
        <title>Oceanospirillales bacteria with DddD are important DMSP degraders in coastal seawater.</title>
        <authorList>
            <person name="Liu J."/>
        </authorList>
    </citation>
    <scope>NUCLEOTIDE SEQUENCE</scope>
    <source>
        <strain evidence="11">D13-4</strain>
    </source>
</reference>
<dbReference type="Pfam" id="PF08447">
    <property type="entry name" value="PAS_3"/>
    <property type="match status" value="1"/>
</dbReference>
<dbReference type="Pfam" id="PF01590">
    <property type="entry name" value="GAF"/>
    <property type="match status" value="1"/>
</dbReference>
<dbReference type="PROSITE" id="PS50110">
    <property type="entry name" value="RESPONSE_REGULATORY"/>
    <property type="match status" value="1"/>
</dbReference>
<dbReference type="Gene3D" id="3.30.450.40">
    <property type="match status" value="1"/>
</dbReference>
<dbReference type="InterPro" id="IPR003018">
    <property type="entry name" value="GAF"/>
</dbReference>
<evidence type="ECO:0000256" key="5">
    <source>
        <dbReference type="ARBA" id="ARBA00022777"/>
    </source>
</evidence>
<organism evidence="11 12">
    <name type="scientific">Pseudomonas benzenivorans</name>
    <dbReference type="NCBI Taxonomy" id="556533"/>
    <lineage>
        <taxon>Bacteria</taxon>
        <taxon>Pseudomonadati</taxon>
        <taxon>Pseudomonadota</taxon>
        <taxon>Gammaproteobacteria</taxon>
        <taxon>Pseudomonadales</taxon>
        <taxon>Pseudomonadaceae</taxon>
        <taxon>Pseudomonas</taxon>
    </lineage>
</organism>
<dbReference type="SMART" id="SM00086">
    <property type="entry name" value="PAC"/>
    <property type="match status" value="3"/>
</dbReference>
<dbReference type="InterPro" id="IPR011006">
    <property type="entry name" value="CheY-like_superfamily"/>
</dbReference>
<comment type="catalytic activity">
    <reaction evidence="1">
        <text>ATP + protein L-histidine = ADP + protein N-phospho-L-histidine.</text>
        <dbReference type="EC" id="2.7.13.3"/>
    </reaction>
</comment>
<dbReference type="CDD" id="cd16922">
    <property type="entry name" value="HATPase_EvgS-ArcB-TorS-like"/>
    <property type="match status" value="1"/>
</dbReference>
<dbReference type="InterPro" id="IPR013656">
    <property type="entry name" value="PAS_4"/>
</dbReference>
<keyword evidence="3 6" id="KW-0597">Phosphoprotein</keyword>
<evidence type="ECO:0000313" key="12">
    <source>
        <dbReference type="Proteomes" id="UP001059672"/>
    </source>
</evidence>
<dbReference type="SMART" id="SM00387">
    <property type="entry name" value="HATPase_c"/>
    <property type="match status" value="1"/>
</dbReference>
<evidence type="ECO:0000256" key="2">
    <source>
        <dbReference type="ARBA" id="ARBA00012438"/>
    </source>
</evidence>
<feature type="modified residue" description="4-aspartylphosphate" evidence="6">
    <location>
        <position position="872"/>
    </location>
</feature>
<dbReference type="EMBL" id="CP073346">
    <property type="protein sequence ID" value="UTW06120.1"/>
    <property type="molecule type" value="Genomic_DNA"/>
</dbReference>
<dbReference type="SMART" id="SM00065">
    <property type="entry name" value="GAF"/>
    <property type="match status" value="1"/>
</dbReference>
<dbReference type="InterPro" id="IPR001610">
    <property type="entry name" value="PAC"/>
</dbReference>
<dbReference type="SMART" id="SM00091">
    <property type="entry name" value="PAS"/>
    <property type="match status" value="3"/>
</dbReference>
<dbReference type="Pfam" id="PF13426">
    <property type="entry name" value="PAS_9"/>
    <property type="match status" value="1"/>
</dbReference>
<evidence type="ECO:0000256" key="3">
    <source>
        <dbReference type="ARBA" id="ARBA00022553"/>
    </source>
</evidence>
<evidence type="ECO:0000256" key="6">
    <source>
        <dbReference type="PROSITE-ProRule" id="PRU00169"/>
    </source>
</evidence>
<dbReference type="SMART" id="SM00388">
    <property type="entry name" value="HisKA"/>
    <property type="match status" value="1"/>
</dbReference>
<sequence length="942" mass="102475">MSPFLPGAPLPLDEAARLAELERYALLDSPAEEAFDDLTLLAAQLCEVPIALISLVDAERQWFKSRVGLDACETPRESAFCAHAILSPTLMEVPDALADPRFRDNPLVTGPPHIRFYAGMPLTTRSGHRLGTLCVIDQRPRQLNPGQREGLQRLARQVQRQFELRLSARQHAEQAALQRAILDSAGSAMITTCPAGRITSINPAAEQLLGYNRQQLLDRSLAATLLDPQELASRAQALGQRLGRGGPADFSLLISEAEEHGGAPGEWTYLRRDGSRLPVLLTVSAIRDEAGALLGHVTIAQDLSQRVQAQQRLQQIAAQLPGMVFQAQLPAQGTVRFPYASEGIADIYGLSPADVLEQSKAVFAVIHEDDRAAVSASVLDSARQLHQWHQEYRVRHPRKGLIWVEGTATPQRQADGSVIWHGVISDISARKQQQAELEQQQEMNRRLLEALAVGVVACDAQGRLTLFNDTARQWHGTDISQLPSEQWSEHYDLFQADGQTPLSSDNIPLLCALRGERVRAAPISIVAKGQAPRLVSVNADPLYAPDGRQLGAVAVMHDITEHKRIERLQREFVSAVSHELRTPLTSIAGSLGLIQGGALGELPAEMQQMLEIAHHNSLRLTQLINDLLDMDKLVAGKMTLDLQCLDLPALLADSLVSNQAFADQHGVLLAAGPCPPIEVRADAMRLQQVLANFLSNAIKFSPRGAVVQLTAALHGARIRVSVADQGAGVPEAFRERIFQKFAQADAADSRQKGGTGLGLAISKELIERMGGRIGFDSTAGQGATFWFELALPAPAGADEGPWMLLVEDRAQVAPLLQGLPARSRVLHVEDDADLRQVIAEQARALAEFISAGSLVQARQRLAEGHYDLVLLDLGLPDGSGLELLEELNRHHPGLPVVVLSAQELPADQRDRVAAVLAKSRTNGQHFLQLLGRLLPAKENRHA</sequence>
<dbReference type="SUPFAM" id="SSF55874">
    <property type="entry name" value="ATPase domain of HSP90 chaperone/DNA topoisomerase II/histidine kinase"/>
    <property type="match status" value="1"/>
</dbReference>
<gene>
    <name evidence="11" type="ORF">KDW96_13090</name>
</gene>
<dbReference type="PROSITE" id="PS50113">
    <property type="entry name" value="PAC"/>
    <property type="match status" value="3"/>
</dbReference>
<accession>A0ABY5H1H8</accession>
<feature type="domain" description="PAC" evidence="10">
    <location>
        <begin position="519"/>
        <end position="571"/>
    </location>
</feature>
<dbReference type="InterPro" id="IPR004358">
    <property type="entry name" value="Sig_transdc_His_kin-like_C"/>
</dbReference>
<dbReference type="Pfam" id="PF00512">
    <property type="entry name" value="HisKA"/>
    <property type="match status" value="1"/>
</dbReference>
<dbReference type="PRINTS" id="PR00344">
    <property type="entry name" value="BCTRLSENSOR"/>
</dbReference>
<dbReference type="InterPro" id="IPR001789">
    <property type="entry name" value="Sig_transdc_resp-reg_receiver"/>
</dbReference>
<dbReference type="SUPFAM" id="SSF55781">
    <property type="entry name" value="GAF domain-like"/>
    <property type="match status" value="1"/>
</dbReference>